<dbReference type="InterPro" id="IPR036291">
    <property type="entry name" value="NAD(P)-bd_dom_sf"/>
</dbReference>
<protein>
    <submittedName>
        <fullName evidence="3">SDR family oxidoreductase</fullName>
    </submittedName>
</protein>
<dbReference type="AlphaFoldDB" id="A0A6L8W8W6"/>
<dbReference type="PANTHER" id="PTHR24321:SF15">
    <property type="entry name" value="OXIDOREDUCTASE UCPA"/>
    <property type="match status" value="1"/>
</dbReference>
<dbReference type="InterPro" id="IPR002347">
    <property type="entry name" value="SDR_fam"/>
</dbReference>
<proteinExistence type="inferred from homology"/>
<comment type="similarity">
    <text evidence="1">Belongs to the short-chain dehydrogenases/reductases (SDR) family.</text>
</comment>
<gene>
    <name evidence="3" type="ORF">GQE98_13095</name>
</gene>
<keyword evidence="2" id="KW-0560">Oxidoreductase</keyword>
<evidence type="ECO:0000256" key="2">
    <source>
        <dbReference type="ARBA" id="ARBA00023002"/>
    </source>
</evidence>
<name>A0A6L8W8W6_9PROT</name>
<evidence type="ECO:0000313" key="4">
    <source>
        <dbReference type="Proteomes" id="UP000476030"/>
    </source>
</evidence>
<dbReference type="PANTHER" id="PTHR24321">
    <property type="entry name" value="DEHYDROGENASES, SHORT CHAIN"/>
    <property type="match status" value="1"/>
</dbReference>
<dbReference type="Gene3D" id="3.40.50.720">
    <property type="entry name" value="NAD(P)-binding Rossmann-like Domain"/>
    <property type="match status" value="1"/>
</dbReference>
<keyword evidence="4" id="KW-1185">Reference proteome</keyword>
<dbReference type="SUPFAM" id="SSF51735">
    <property type="entry name" value="NAD(P)-binding Rossmann-fold domains"/>
    <property type="match status" value="1"/>
</dbReference>
<sequence length="276" mass="28907">MLRLDGKIAFITGAGSVGEGWGNGKATAVLMARQGAKVFGVDLDKKALEGTAERMRAEGLEDSWISLPCDMTDNDQVKAAFDACLARFGRIDILVNNVGGSAPGNPVSMSEEVWRHQIDLNLTTCFLACKHALPTMVSQFENEGKGGAIVNLSSIGSMTYQVGGRVSAAYAASKAGVVAFGRSTAIAYVKQGIRVNTVVPGVMHTPLVENRLVAQLGAGDAKSLIAARNASVPMGRMGDAWDVANAVLFLASDEARYITATEIVVDGGMTAARPSQ</sequence>
<dbReference type="CDD" id="cd05233">
    <property type="entry name" value="SDR_c"/>
    <property type="match status" value="1"/>
</dbReference>
<dbReference type="PRINTS" id="PR00081">
    <property type="entry name" value="GDHRDH"/>
</dbReference>
<dbReference type="GO" id="GO:0016491">
    <property type="term" value="F:oxidoreductase activity"/>
    <property type="evidence" value="ECO:0007669"/>
    <property type="project" value="UniProtKB-KW"/>
</dbReference>
<dbReference type="PRINTS" id="PR00080">
    <property type="entry name" value="SDRFAMILY"/>
</dbReference>
<evidence type="ECO:0000313" key="3">
    <source>
        <dbReference type="EMBL" id="MZR31571.1"/>
    </source>
</evidence>
<dbReference type="Proteomes" id="UP000476030">
    <property type="component" value="Unassembled WGS sequence"/>
</dbReference>
<dbReference type="InterPro" id="IPR020904">
    <property type="entry name" value="Sc_DH/Rdtase_CS"/>
</dbReference>
<dbReference type="Pfam" id="PF13561">
    <property type="entry name" value="adh_short_C2"/>
    <property type="match status" value="1"/>
</dbReference>
<evidence type="ECO:0000256" key="1">
    <source>
        <dbReference type="ARBA" id="ARBA00006484"/>
    </source>
</evidence>
<accession>A0A6L8W8W6</accession>
<comment type="caution">
    <text evidence="3">The sequence shown here is derived from an EMBL/GenBank/DDBJ whole genome shotgun (WGS) entry which is preliminary data.</text>
</comment>
<dbReference type="RefSeq" id="WP_161316063.1">
    <property type="nucleotide sequence ID" value="NZ_WTUW01000002.1"/>
</dbReference>
<dbReference type="PROSITE" id="PS00061">
    <property type="entry name" value="ADH_SHORT"/>
    <property type="match status" value="1"/>
</dbReference>
<reference evidence="3 4" key="1">
    <citation type="submission" date="2019-12" db="EMBL/GenBank/DDBJ databases">
        <title>Snethiella sp. nov. sp. isolated from sea sand.</title>
        <authorList>
            <person name="Kim J."/>
            <person name="Jeong S.E."/>
            <person name="Jung H.S."/>
            <person name="Jeon C.O."/>
        </authorList>
    </citation>
    <scope>NUCLEOTIDE SEQUENCE [LARGE SCALE GENOMIC DNA]</scope>
    <source>
        <strain evidence="3 4">DP05</strain>
    </source>
</reference>
<organism evidence="3 4">
    <name type="scientific">Sneathiella litorea</name>
    <dbReference type="NCBI Taxonomy" id="2606216"/>
    <lineage>
        <taxon>Bacteria</taxon>
        <taxon>Pseudomonadati</taxon>
        <taxon>Pseudomonadota</taxon>
        <taxon>Alphaproteobacteria</taxon>
        <taxon>Sneathiellales</taxon>
        <taxon>Sneathiellaceae</taxon>
        <taxon>Sneathiella</taxon>
    </lineage>
</organism>
<dbReference type="FunFam" id="3.40.50.720:FF:000084">
    <property type="entry name" value="Short-chain dehydrogenase reductase"/>
    <property type="match status" value="1"/>
</dbReference>
<dbReference type="EMBL" id="WTUW01000002">
    <property type="protein sequence ID" value="MZR31571.1"/>
    <property type="molecule type" value="Genomic_DNA"/>
</dbReference>